<accession>A0A4Y2QAS6</accession>
<proteinExistence type="predicted"/>
<feature type="non-terminal residue" evidence="1">
    <location>
        <position position="1"/>
    </location>
</feature>
<sequence length="93" mass="10498">FFNSIDTGSFQPSLQAKDGGRPNITVKFPPLSISMIGFAPAVRAFFLRVALPEGFGEQGRMFLEFGECQLSLRFLRGEVNLPYLKEKLRRPVF</sequence>
<dbReference type="Proteomes" id="UP000499080">
    <property type="component" value="Unassembled WGS sequence"/>
</dbReference>
<dbReference type="EMBL" id="BGPR01219448">
    <property type="protein sequence ID" value="GBN59386.1"/>
    <property type="molecule type" value="Genomic_DNA"/>
</dbReference>
<evidence type="ECO:0000313" key="2">
    <source>
        <dbReference type="Proteomes" id="UP000499080"/>
    </source>
</evidence>
<comment type="caution">
    <text evidence="1">The sequence shown here is derived from an EMBL/GenBank/DDBJ whole genome shotgun (WGS) entry which is preliminary data.</text>
</comment>
<organism evidence="1 2">
    <name type="scientific">Araneus ventricosus</name>
    <name type="common">Orbweaver spider</name>
    <name type="synonym">Epeira ventricosa</name>
    <dbReference type="NCBI Taxonomy" id="182803"/>
    <lineage>
        <taxon>Eukaryota</taxon>
        <taxon>Metazoa</taxon>
        <taxon>Ecdysozoa</taxon>
        <taxon>Arthropoda</taxon>
        <taxon>Chelicerata</taxon>
        <taxon>Arachnida</taxon>
        <taxon>Araneae</taxon>
        <taxon>Araneomorphae</taxon>
        <taxon>Entelegynae</taxon>
        <taxon>Araneoidea</taxon>
        <taxon>Araneidae</taxon>
        <taxon>Araneus</taxon>
    </lineage>
</organism>
<name>A0A4Y2QAS6_ARAVE</name>
<evidence type="ECO:0000313" key="1">
    <source>
        <dbReference type="EMBL" id="GBN59386.1"/>
    </source>
</evidence>
<keyword evidence="2" id="KW-1185">Reference proteome</keyword>
<dbReference type="AlphaFoldDB" id="A0A4Y2QAS6"/>
<gene>
    <name evidence="1" type="ORF">AVEN_184174_1</name>
</gene>
<reference evidence="1 2" key="1">
    <citation type="journal article" date="2019" name="Sci. Rep.">
        <title>Orb-weaving spider Araneus ventricosus genome elucidates the spidroin gene catalogue.</title>
        <authorList>
            <person name="Kono N."/>
            <person name="Nakamura H."/>
            <person name="Ohtoshi R."/>
            <person name="Moran D.A.P."/>
            <person name="Shinohara A."/>
            <person name="Yoshida Y."/>
            <person name="Fujiwara M."/>
            <person name="Mori M."/>
            <person name="Tomita M."/>
            <person name="Arakawa K."/>
        </authorList>
    </citation>
    <scope>NUCLEOTIDE SEQUENCE [LARGE SCALE GENOMIC DNA]</scope>
</reference>
<protein>
    <submittedName>
        <fullName evidence="1">Uncharacterized protein</fullName>
    </submittedName>
</protein>